<reference evidence="8 9" key="1">
    <citation type="submission" date="2018-09" db="EMBL/GenBank/DDBJ databases">
        <title>Genomic investigation of the strawberry pathogen Phytophthora fragariae indicates pathogenicity is determined by transcriptional variation in three key races.</title>
        <authorList>
            <person name="Adams T.M."/>
            <person name="Armitage A.D."/>
            <person name="Sobczyk M.K."/>
            <person name="Bates H.J."/>
            <person name="Dunwell J.M."/>
            <person name="Nellist C.F."/>
            <person name="Harrison R.J."/>
        </authorList>
    </citation>
    <scope>NUCLEOTIDE SEQUENCE [LARGE SCALE GENOMIC DNA]</scope>
    <source>
        <strain evidence="8 9">ONT-3</strain>
    </source>
</reference>
<dbReference type="GO" id="GO:0004519">
    <property type="term" value="F:endonuclease activity"/>
    <property type="evidence" value="ECO:0007669"/>
    <property type="project" value="UniProtKB-KW"/>
</dbReference>
<evidence type="ECO:0008006" key="10">
    <source>
        <dbReference type="Google" id="ProtNLM"/>
    </source>
</evidence>
<evidence type="ECO:0000256" key="3">
    <source>
        <dbReference type="ARBA" id="ARBA00022695"/>
    </source>
</evidence>
<keyword evidence="3" id="KW-0548">Nucleotidyltransferase</keyword>
<name>A0A6G0JDV8_9STRA</name>
<dbReference type="InterPro" id="IPR043502">
    <property type="entry name" value="DNA/RNA_pol_sf"/>
</dbReference>
<dbReference type="GO" id="GO:0006508">
    <property type="term" value="P:proteolysis"/>
    <property type="evidence" value="ECO:0007669"/>
    <property type="project" value="UniProtKB-KW"/>
</dbReference>
<evidence type="ECO:0000313" key="9">
    <source>
        <dbReference type="Proteomes" id="UP000488956"/>
    </source>
</evidence>
<evidence type="ECO:0000256" key="5">
    <source>
        <dbReference type="ARBA" id="ARBA00022759"/>
    </source>
</evidence>
<dbReference type="EMBL" id="QXFX01011268">
    <property type="protein sequence ID" value="KAE9053279.1"/>
    <property type="molecule type" value="Genomic_DNA"/>
</dbReference>
<accession>A0A6G0JDV8</accession>
<dbReference type="SUPFAM" id="SSF56672">
    <property type="entry name" value="DNA/RNA polymerases"/>
    <property type="match status" value="1"/>
</dbReference>
<comment type="caution">
    <text evidence="8">The sequence shown here is derived from an EMBL/GenBank/DDBJ whole genome shotgun (WGS) entry which is preliminary data.</text>
</comment>
<dbReference type="InterPro" id="IPR053134">
    <property type="entry name" value="RNA-dir_DNA_polymerase"/>
</dbReference>
<sequence length="39" mass="4373">MAAKDQEKTAFTTKQGLYEFVRMPFGLTNAPLDISAHDE</sequence>
<proteinExistence type="predicted"/>
<keyword evidence="7" id="KW-0695">RNA-directed DNA polymerase</keyword>
<evidence type="ECO:0000256" key="6">
    <source>
        <dbReference type="ARBA" id="ARBA00022801"/>
    </source>
</evidence>
<dbReference type="GO" id="GO:0003964">
    <property type="term" value="F:RNA-directed DNA polymerase activity"/>
    <property type="evidence" value="ECO:0007669"/>
    <property type="project" value="UniProtKB-KW"/>
</dbReference>
<organism evidence="8 9">
    <name type="scientific">Phytophthora fragariae</name>
    <dbReference type="NCBI Taxonomy" id="53985"/>
    <lineage>
        <taxon>Eukaryota</taxon>
        <taxon>Sar</taxon>
        <taxon>Stramenopiles</taxon>
        <taxon>Oomycota</taxon>
        <taxon>Peronosporomycetes</taxon>
        <taxon>Peronosporales</taxon>
        <taxon>Peronosporaceae</taxon>
        <taxon>Phytophthora</taxon>
    </lineage>
</organism>
<keyword evidence="2" id="KW-0808">Transferase</keyword>
<evidence type="ECO:0000313" key="8">
    <source>
        <dbReference type="EMBL" id="KAE9053279.1"/>
    </source>
</evidence>
<dbReference type="Proteomes" id="UP000488956">
    <property type="component" value="Unassembled WGS sequence"/>
</dbReference>
<dbReference type="GO" id="GO:0008233">
    <property type="term" value="F:peptidase activity"/>
    <property type="evidence" value="ECO:0007669"/>
    <property type="project" value="UniProtKB-KW"/>
</dbReference>
<keyword evidence="1" id="KW-0645">Protease</keyword>
<keyword evidence="4" id="KW-0540">Nuclease</keyword>
<evidence type="ECO:0000256" key="4">
    <source>
        <dbReference type="ARBA" id="ARBA00022722"/>
    </source>
</evidence>
<dbReference type="PANTHER" id="PTHR24559">
    <property type="entry name" value="TRANSPOSON TY3-I GAG-POL POLYPROTEIN"/>
    <property type="match status" value="1"/>
</dbReference>
<dbReference type="Gene3D" id="3.10.10.10">
    <property type="entry name" value="HIV Type 1 Reverse Transcriptase, subunit A, domain 1"/>
    <property type="match status" value="1"/>
</dbReference>
<dbReference type="FunFam" id="3.10.10.10:FF:000007">
    <property type="entry name" value="Retrovirus-related Pol polyprotein from transposon 17.6-like Protein"/>
    <property type="match status" value="1"/>
</dbReference>
<evidence type="ECO:0000256" key="7">
    <source>
        <dbReference type="ARBA" id="ARBA00022918"/>
    </source>
</evidence>
<evidence type="ECO:0000256" key="2">
    <source>
        <dbReference type="ARBA" id="ARBA00022679"/>
    </source>
</evidence>
<dbReference type="AlphaFoldDB" id="A0A6G0JDV8"/>
<dbReference type="PANTHER" id="PTHR24559:SF444">
    <property type="entry name" value="REVERSE TRANSCRIPTASE DOMAIN-CONTAINING PROTEIN"/>
    <property type="match status" value="1"/>
</dbReference>
<keyword evidence="5" id="KW-0255">Endonuclease</keyword>
<evidence type="ECO:0000256" key="1">
    <source>
        <dbReference type="ARBA" id="ARBA00022670"/>
    </source>
</evidence>
<keyword evidence="6" id="KW-0378">Hydrolase</keyword>
<gene>
    <name evidence="8" type="ORF">PF010_g32973</name>
</gene>
<protein>
    <recommendedName>
        <fullName evidence="10">Reverse transcriptase domain-containing protein</fullName>
    </recommendedName>
</protein>